<dbReference type="InterPro" id="IPR036890">
    <property type="entry name" value="HATPase_C_sf"/>
</dbReference>
<keyword evidence="7" id="KW-1185">Reference proteome</keyword>
<dbReference type="GO" id="GO:0006355">
    <property type="term" value="P:regulation of DNA-templated transcription"/>
    <property type="evidence" value="ECO:0007669"/>
    <property type="project" value="InterPro"/>
</dbReference>
<keyword evidence="3" id="KW-0902">Two-component regulatory system</keyword>
<dbReference type="CDD" id="cd16917">
    <property type="entry name" value="HATPase_UhpB-NarQ-NarX-like"/>
    <property type="match status" value="1"/>
</dbReference>
<evidence type="ECO:0000259" key="5">
    <source>
        <dbReference type="PROSITE" id="PS50113"/>
    </source>
</evidence>
<dbReference type="InterPro" id="IPR035965">
    <property type="entry name" value="PAS-like_dom_sf"/>
</dbReference>
<evidence type="ECO:0000313" key="7">
    <source>
        <dbReference type="Proteomes" id="UP000494269"/>
    </source>
</evidence>
<dbReference type="Gene3D" id="1.20.5.1930">
    <property type="match status" value="1"/>
</dbReference>
<dbReference type="InterPro" id="IPR000700">
    <property type="entry name" value="PAS-assoc_C"/>
</dbReference>
<dbReference type="GO" id="GO:0046983">
    <property type="term" value="F:protein dimerization activity"/>
    <property type="evidence" value="ECO:0007669"/>
    <property type="project" value="InterPro"/>
</dbReference>
<proteinExistence type="predicted"/>
<evidence type="ECO:0000259" key="4">
    <source>
        <dbReference type="PROSITE" id="PS50112"/>
    </source>
</evidence>
<dbReference type="Gene3D" id="3.30.450.20">
    <property type="entry name" value="PAS domain"/>
    <property type="match status" value="1"/>
</dbReference>
<accession>A0A6S7BX57</accession>
<dbReference type="InterPro" id="IPR011712">
    <property type="entry name" value="Sig_transdc_His_kin_sub3_dim/P"/>
</dbReference>
<dbReference type="PANTHER" id="PTHR24421">
    <property type="entry name" value="NITRATE/NITRITE SENSOR PROTEIN NARX-RELATED"/>
    <property type="match status" value="1"/>
</dbReference>
<keyword evidence="1" id="KW-0808">Transferase</keyword>
<dbReference type="PROSITE" id="PS50112">
    <property type="entry name" value="PAS"/>
    <property type="match status" value="1"/>
</dbReference>
<dbReference type="Proteomes" id="UP000494269">
    <property type="component" value="Unassembled WGS sequence"/>
</dbReference>
<dbReference type="InterPro" id="IPR013767">
    <property type="entry name" value="PAS_fold"/>
</dbReference>
<dbReference type="NCBIfam" id="TIGR00229">
    <property type="entry name" value="sensory_box"/>
    <property type="match status" value="1"/>
</dbReference>
<dbReference type="SUPFAM" id="SSF55785">
    <property type="entry name" value="PYP-like sensor domain (PAS domain)"/>
    <property type="match status" value="1"/>
</dbReference>
<dbReference type="AlphaFoldDB" id="A0A6S7BX57"/>
<reference evidence="6 7" key="1">
    <citation type="submission" date="2020-04" db="EMBL/GenBank/DDBJ databases">
        <authorList>
            <person name="De Canck E."/>
        </authorList>
    </citation>
    <scope>NUCLEOTIDE SEQUENCE [LARGE SCALE GENOMIC DNA]</scope>
    <source>
        <strain evidence="6 7">LMG 3441</strain>
    </source>
</reference>
<evidence type="ECO:0000313" key="6">
    <source>
        <dbReference type="EMBL" id="CAB3731618.1"/>
    </source>
</evidence>
<dbReference type="SUPFAM" id="SSF55874">
    <property type="entry name" value="ATPase domain of HSP90 chaperone/DNA topoisomerase II/histidine kinase"/>
    <property type="match status" value="1"/>
</dbReference>
<sequence>MFADLNHLSHHAAWRRQLEMLLESAGEGIYGIDLRGRCIFINGAGATLLGYSPDEVVGRNMHYLIHHSHANRDLMPVHDCRIFQAFREGRGVRVDDEVLWRRDGSCFDAQYASYPIRNEQEVVGAVVTFSDITDRKRIERELHSTQAQLERRVGERTAELTSAHDSLRRLSSHLSTLREEERAHIARNIHDDLGASFTALQLDLNWLRRQLGATPQLQTHVDRMLDVTQTAMGATRRILSDLRPVVLDHLGLWAALETLLQDLQTRTGLQCRYLCPPDTERRRLDRNAEIAVYRIVQELLTNVQRHACARSVSVSAVWTEDGLLITVEDDGIGMQLPETRHTFGILGMRERARGIGGDLALDSAPGAGMRARLRLNPT</sequence>
<evidence type="ECO:0000256" key="1">
    <source>
        <dbReference type="ARBA" id="ARBA00022679"/>
    </source>
</evidence>
<dbReference type="InterPro" id="IPR003594">
    <property type="entry name" value="HATPase_dom"/>
</dbReference>
<dbReference type="PANTHER" id="PTHR24421:SF59">
    <property type="entry name" value="OXYGEN SENSOR HISTIDINE KINASE NREB"/>
    <property type="match status" value="1"/>
</dbReference>
<keyword evidence="2" id="KW-0418">Kinase</keyword>
<gene>
    <name evidence="6" type="ORF">LMG3441_04725</name>
</gene>
<protein>
    <recommendedName>
        <fullName evidence="8">Histidine kinase</fullName>
    </recommendedName>
</protein>
<dbReference type="Pfam" id="PF00989">
    <property type="entry name" value="PAS"/>
    <property type="match status" value="1"/>
</dbReference>
<dbReference type="CDD" id="cd00130">
    <property type="entry name" value="PAS"/>
    <property type="match status" value="1"/>
</dbReference>
<feature type="domain" description="PAS" evidence="4">
    <location>
        <begin position="14"/>
        <end position="66"/>
    </location>
</feature>
<feature type="domain" description="PAC" evidence="5">
    <location>
        <begin position="93"/>
        <end position="144"/>
    </location>
</feature>
<evidence type="ECO:0000256" key="3">
    <source>
        <dbReference type="ARBA" id="ARBA00023012"/>
    </source>
</evidence>
<dbReference type="InterPro" id="IPR050482">
    <property type="entry name" value="Sensor_HK_TwoCompSys"/>
</dbReference>
<dbReference type="Pfam" id="PF07730">
    <property type="entry name" value="HisKA_3"/>
    <property type="match status" value="1"/>
</dbReference>
<evidence type="ECO:0000256" key="2">
    <source>
        <dbReference type="ARBA" id="ARBA00022777"/>
    </source>
</evidence>
<dbReference type="RefSeq" id="WP_175171170.1">
    <property type="nucleotide sequence ID" value="NZ_CADIJQ010000009.1"/>
</dbReference>
<dbReference type="PROSITE" id="PS50113">
    <property type="entry name" value="PAC"/>
    <property type="match status" value="1"/>
</dbReference>
<evidence type="ECO:0008006" key="8">
    <source>
        <dbReference type="Google" id="ProtNLM"/>
    </source>
</evidence>
<dbReference type="EMBL" id="CADIJQ010000009">
    <property type="protein sequence ID" value="CAB3731618.1"/>
    <property type="molecule type" value="Genomic_DNA"/>
</dbReference>
<dbReference type="Pfam" id="PF02518">
    <property type="entry name" value="HATPase_c"/>
    <property type="match status" value="1"/>
</dbReference>
<dbReference type="GO" id="GO:0016020">
    <property type="term" value="C:membrane"/>
    <property type="evidence" value="ECO:0007669"/>
    <property type="project" value="InterPro"/>
</dbReference>
<organism evidence="6 7">
    <name type="scientific">Achromobacter kerstersii</name>
    <dbReference type="NCBI Taxonomy" id="1353890"/>
    <lineage>
        <taxon>Bacteria</taxon>
        <taxon>Pseudomonadati</taxon>
        <taxon>Pseudomonadota</taxon>
        <taxon>Betaproteobacteria</taxon>
        <taxon>Burkholderiales</taxon>
        <taxon>Alcaligenaceae</taxon>
        <taxon>Achromobacter</taxon>
    </lineage>
</organism>
<dbReference type="InterPro" id="IPR000014">
    <property type="entry name" value="PAS"/>
</dbReference>
<dbReference type="SMART" id="SM00091">
    <property type="entry name" value="PAS"/>
    <property type="match status" value="1"/>
</dbReference>
<name>A0A6S7BX57_9BURK</name>
<dbReference type="GO" id="GO:0000155">
    <property type="term" value="F:phosphorelay sensor kinase activity"/>
    <property type="evidence" value="ECO:0007669"/>
    <property type="project" value="InterPro"/>
</dbReference>
<dbReference type="Gene3D" id="3.30.565.10">
    <property type="entry name" value="Histidine kinase-like ATPase, C-terminal domain"/>
    <property type="match status" value="1"/>
</dbReference>